<dbReference type="EMBL" id="LR881104">
    <property type="protein sequence ID" value="CAD5236208.1"/>
    <property type="molecule type" value="Genomic_DNA"/>
</dbReference>
<evidence type="ECO:0000313" key="2">
    <source>
        <dbReference type="Proteomes" id="UP000596247"/>
    </source>
</evidence>
<gene>
    <name evidence="1" type="ORF">LLCLJKAH_00219</name>
</gene>
<dbReference type="Proteomes" id="UP000596247">
    <property type="component" value="Chromosome"/>
</dbReference>
<proteinExistence type="predicted"/>
<keyword evidence="2" id="KW-1185">Reference proteome</keyword>
<sequence length="120" mass="13059">MTDVSDLTVVQNLVIEALGKLPGMVYKLIETYKPEELAKVTAQLEGQLPLAALGDVLQSYLQKELGEDYAAWVRCIAEEGVVDVVLMSPGDEVATMPLTILDEKLVRGWCVGLLHSEGES</sequence>
<protein>
    <submittedName>
        <fullName evidence="1">Uncharacterized protein</fullName>
    </submittedName>
</protein>
<evidence type="ECO:0000313" key="1">
    <source>
        <dbReference type="EMBL" id="CAD5236208.1"/>
    </source>
</evidence>
<name>A0A7R8R9N6_9CAUD</name>
<accession>A0A7R8R9N6</accession>
<reference evidence="1 2" key="1">
    <citation type="submission" date="2020-09" db="EMBL/GenBank/DDBJ databases">
        <authorList>
            <person name="Jameson E."/>
        </authorList>
    </citation>
    <scope>NUCLEOTIDE SEQUENCE [LARGE SCALE GENOMIC DNA]</scope>
</reference>
<organism evidence="1 2">
    <name type="scientific">Klebsiella phage vB_KvM-Eowyn</name>
    <dbReference type="NCBI Taxonomy" id="2762819"/>
    <lineage>
        <taxon>Viruses</taxon>
        <taxon>Duplodnaviria</taxon>
        <taxon>Heunggongvirae</taxon>
        <taxon>Uroviricota</taxon>
        <taxon>Caudoviricetes</taxon>
        <taxon>Chimalliviridae</taxon>
        <taxon>Eowynvirus</taxon>
        <taxon>Eowynvirus eowyn</taxon>
    </lineage>
</organism>